<evidence type="ECO:0000313" key="2">
    <source>
        <dbReference type="Ensembl" id="ENSDCDP00010035695.1"/>
    </source>
</evidence>
<sequence length="147" mass="17488">MSSRELQQVLATVNVKVHDSTIRKRLHQFGFQGRCARRKPLLKRNWILQHDNDPKHTTKITKEWIHNNHVNILEKLSQNPDLNPIDHLWRDLKMTVHQRFQSNLPQLERICKEERQSILKSRCEKHIASFPKRLMAVLDQKGASTKY</sequence>
<accession>A0AAY4CR32</accession>
<dbReference type="AlphaFoldDB" id="A0AAY4CR32"/>
<dbReference type="GeneTree" id="ENSGT01120000271870"/>
<dbReference type="Proteomes" id="UP000694580">
    <property type="component" value="Chromosome 7"/>
</dbReference>
<protein>
    <recommendedName>
        <fullName evidence="1">Transposase Tc1-like domain-containing protein</fullName>
    </recommendedName>
</protein>
<name>A0AAY4CR32_9TELE</name>
<dbReference type="InterPro" id="IPR036397">
    <property type="entry name" value="RNaseH_sf"/>
</dbReference>
<dbReference type="Gene3D" id="3.30.420.10">
    <property type="entry name" value="Ribonuclease H-like superfamily/Ribonuclease H"/>
    <property type="match status" value="1"/>
</dbReference>
<dbReference type="GO" id="GO:0003677">
    <property type="term" value="F:DNA binding"/>
    <property type="evidence" value="ECO:0007669"/>
    <property type="project" value="InterPro"/>
</dbReference>
<evidence type="ECO:0000259" key="1">
    <source>
        <dbReference type="Pfam" id="PF01498"/>
    </source>
</evidence>
<dbReference type="GO" id="GO:0015074">
    <property type="term" value="P:DNA integration"/>
    <property type="evidence" value="ECO:0007669"/>
    <property type="project" value="InterPro"/>
</dbReference>
<keyword evidence="3" id="KW-1185">Reference proteome</keyword>
<reference evidence="2" key="2">
    <citation type="submission" date="2025-08" db="UniProtKB">
        <authorList>
            <consortium name="Ensembl"/>
        </authorList>
    </citation>
    <scope>IDENTIFICATION</scope>
</reference>
<dbReference type="Pfam" id="PF01498">
    <property type="entry name" value="HTH_Tnp_Tc3_2"/>
    <property type="match status" value="1"/>
</dbReference>
<dbReference type="InterPro" id="IPR002492">
    <property type="entry name" value="Transposase_Tc1-like"/>
</dbReference>
<reference evidence="2" key="3">
    <citation type="submission" date="2025-09" db="UniProtKB">
        <authorList>
            <consortium name="Ensembl"/>
        </authorList>
    </citation>
    <scope>IDENTIFICATION</scope>
</reference>
<feature type="domain" description="Transposase Tc1-like" evidence="1">
    <location>
        <begin position="1"/>
        <end position="44"/>
    </location>
</feature>
<evidence type="ECO:0000313" key="3">
    <source>
        <dbReference type="Proteomes" id="UP000694580"/>
    </source>
</evidence>
<organism evidence="2 3">
    <name type="scientific">Denticeps clupeoides</name>
    <name type="common">denticle herring</name>
    <dbReference type="NCBI Taxonomy" id="299321"/>
    <lineage>
        <taxon>Eukaryota</taxon>
        <taxon>Metazoa</taxon>
        <taxon>Chordata</taxon>
        <taxon>Craniata</taxon>
        <taxon>Vertebrata</taxon>
        <taxon>Euteleostomi</taxon>
        <taxon>Actinopterygii</taxon>
        <taxon>Neopterygii</taxon>
        <taxon>Teleostei</taxon>
        <taxon>Clupei</taxon>
        <taxon>Clupeiformes</taxon>
        <taxon>Denticipitoidei</taxon>
        <taxon>Denticipitidae</taxon>
        <taxon>Denticeps</taxon>
    </lineage>
</organism>
<proteinExistence type="predicted"/>
<reference evidence="2 3" key="1">
    <citation type="submission" date="2020-06" db="EMBL/GenBank/DDBJ databases">
        <authorList>
            <consortium name="Wellcome Sanger Institute Data Sharing"/>
        </authorList>
    </citation>
    <scope>NUCLEOTIDE SEQUENCE [LARGE SCALE GENOMIC DNA]</scope>
</reference>
<dbReference type="GO" id="GO:0006313">
    <property type="term" value="P:DNA transposition"/>
    <property type="evidence" value="ECO:0007669"/>
    <property type="project" value="InterPro"/>
</dbReference>
<dbReference type="Ensembl" id="ENSDCDT00010044720.1">
    <property type="protein sequence ID" value="ENSDCDP00010035695.1"/>
    <property type="gene ID" value="ENSDCDG00010023203.1"/>
</dbReference>
<gene>
    <name evidence="2" type="primary">FAM183A</name>
</gene>